<evidence type="ECO:0000256" key="3">
    <source>
        <dbReference type="ARBA" id="ARBA00022692"/>
    </source>
</evidence>
<evidence type="ECO:0000313" key="7">
    <source>
        <dbReference type="EMBL" id="RXH75232.1"/>
    </source>
</evidence>
<evidence type="ECO:0000256" key="1">
    <source>
        <dbReference type="ARBA" id="ARBA00004141"/>
    </source>
</evidence>
<sequence>MGRKGMGYLALKSDDPKTSELIDSDIKELKIAAKRLISDATKLGGLGFGTSFLKWVAFFAAITNFISQSISDAADICCDTGPDKLENKYADFTFNPLHFLQSSFNAVRPPKVGRWIAFVAVVLRLFFPRHFPDWLEMPGSLILLLVVAPNFFAHTLKDSWVGVLICLLIGCYLLQEHIRASGGFRNSFTQRHGISNTLGIILLLVYPVWALASA</sequence>
<dbReference type="Pfam" id="PF05562">
    <property type="entry name" value="WCOR413"/>
    <property type="match status" value="2"/>
</dbReference>
<dbReference type="AlphaFoldDB" id="A0A498HZ20"/>
<evidence type="ECO:0000256" key="4">
    <source>
        <dbReference type="ARBA" id="ARBA00022989"/>
    </source>
</evidence>
<comment type="subcellular location">
    <subcellularLocation>
        <location evidence="1">Membrane</location>
        <topology evidence="1">Multi-pass membrane protein</topology>
    </subcellularLocation>
</comment>
<reference evidence="7 8" key="1">
    <citation type="submission" date="2018-10" db="EMBL/GenBank/DDBJ databases">
        <title>A high-quality apple genome assembly.</title>
        <authorList>
            <person name="Hu J."/>
        </authorList>
    </citation>
    <scope>NUCLEOTIDE SEQUENCE [LARGE SCALE GENOMIC DNA]</scope>
    <source>
        <strain evidence="8">cv. HFTH1</strain>
        <tissue evidence="7">Young leaf</tissue>
    </source>
</reference>
<evidence type="ECO:0000256" key="2">
    <source>
        <dbReference type="ARBA" id="ARBA00005852"/>
    </source>
</evidence>
<dbReference type="InterPro" id="IPR008892">
    <property type="entry name" value="COR413"/>
</dbReference>
<organism evidence="7 8">
    <name type="scientific">Malus domestica</name>
    <name type="common">Apple</name>
    <name type="synonym">Pyrus malus</name>
    <dbReference type="NCBI Taxonomy" id="3750"/>
    <lineage>
        <taxon>Eukaryota</taxon>
        <taxon>Viridiplantae</taxon>
        <taxon>Streptophyta</taxon>
        <taxon>Embryophyta</taxon>
        <taxon>Tracheophyta</taxon>
        <taxon>Spermatophyta</taxon>
        <taxon>Magnoliopsida</taxon>
        <taxon>eudicotyledons</taxon>
        <taxon>Gunneridae</taxon>
        <taxon>Pentapetalae</taxon>
        <taxon>rosids</taxon>
        <taxon>fabids</taxon>
        <taxon>Rosales</taxon>
        <taxon>Rosaceae</taxon>
        <taxon>Amygdaloideae</taxon>
        <taxon>Maleae</taxon>
        <taxon>Malus</taxon>
    </lineage>
</organism>
<keyword evidence="5 6" id="KW-0472">Membrane</keyword>
<feature type="transmembrane region" description="Helical" evidence="6">
    <location>
        <begin position="134"/>
        <end position="153"/>
    </location>
</feature>
<keyword evidence="8" id="KW-1185">Reference proteome</keyword>
<dbReference type="EMBL" id="RDQH01000341">
    <property type="protein sequence ID" value="RXH75232.1"/>
    <property type="molecule type" value="Genomic_DNA"/>
</dbReference>
<evidence type="ECO:0000256" key="5">
    <source>
        <dbReference type="ARBA" id="ARBA00023136"/>
    </source>
</evidence>
<keyword evidence="4 6" id="KW-1133">Transmembrane helix</keyword>
<dbReference type="Proteomes" id="UP000290289">
    <property type="component" value="Chromosome 15"/>
</dbReference>
<dbReference type="PANTHER" id="PTHR33596">
    <property type="entry name" value="COLD-REGULATED 413 PLASMA MEMBRANE PROTEIN 2"/>
    <property type="match status" value="1"/>
</dbReference>
<gene>
    <name evidence="7" type="ORF">DVH24_029953</name>
</gene>
<name>A0A498HZ20_MALDO</name>
<feature type="transmembrane region" description="Helical" evidence="6">
    <location>
        <begin position="159"/>
        <end position="174"/>
    </location>
</feature>
<keyword evidence="3 6" id="KW-0812">Transmembrane</keyword>
<feature type="transmembrane region" description="Helical" evidence="6">
    <location>
        <begin position="194"/>
        <end position="212"/>
    </location>
</feature>
<dbReference type="PANTHER" id="PTHR33596:SF23">
    <property type="entry name" value="COLD-REGULATED 413 PLASMA MEMBRANE PROTEIN 2"/>
    <property type="match status" value="1"/>
</dbReference>
<accession>A0A498HZ20</accession>
<comment type="caution">
    <text evidence="7">The sequence shown here is derived from an EMBL/GenBank/DDBJ whole genome shotgun (WGS) entry which is preliminary data.</text>
</comment>
<dbReference type="GO" id="GO:0016020">
    <property type="term" value="C:membrane"/>
    <property type="evidence" value="ECO:0007669"/>
    <property type="project" value="UniProtKB-SubCell"/>
</dbReference>
<feature type="transmembrane region" description="Helical" evidence="6">
    <location>
        <begin position="43"/>
        <end position="62"/>
    </location>
</feature>
<evidence type="ECO:0000256" key="6">
    <source>
        <dbReference type="SAM" id="Phobius"/>
    </source>
</evidence>
<comment type="similarity">
    <text evidence="2">Belongs to the Cold-regulated 413 protein family.</text>
</comment>
<protein>
    <submittedName>
        <fullName evidence="7">Uncharacterized protein</fullName>
    </submittedName>
</protein>
<evidence type="ECO:0000313" key="8">
    <source>
        <dbReference type="Proteomes" id="UP000290289"/>
    </source>
</evidence>
<proteinExistence type="inferred from homology"/>